<dbReference type="InterPro" id="IPR019109">
    <property type="entry name" value="MamF_MmsF"/>
</dbReference>
<evidence type="ECO:0000313" key="8">
    <source>
        <dbReference type="Proteomes" id="UP000562984"/>
    </source>
</evidence>
<evidence type="ECO:0000256" key="6">
    <source>
        <dbReference type="SAM" id="Phobius"/>
    </source>
</evidence>
<dbReference type="EMBL" id="JABEND010000001">
    <property type="protein sequence ID" value="NNG34522.1"/>
    <property type="molecule type" value="Genomic_DNA"/>
</dbReference>
<feature type="region of interest" description="Disordered" evidence="5">
    <location>
        <begin position="1"/>
        <end position="29"/>
    </location>
</feature>
<keyword evidence="2 6" id="KW-0812">Transmembrane</keyword>
<dbReference type="AlphaFoldDB" id="A0A849ACB8"/>
<proteinExistence type="predicted"/>
<evidence type="ECO:0000256" key="1">
    <source>
        <dbReference type="ARBA" id="ARBA00004141"/>
    </source>
</evidence>
<feature type="compositionally biased region" description="Polar residues" evidence="5">
    <location>
        <begin position="18"/>
        <end position="29"/>
    </location>
</feature>
<evidence type="ECO:0000256" key="4">
    <source>
        <dbReference type="ARBA" id="ARBA00023136"/>
    </source>
</evidence>
<evidence type="ECO:0000256" key="2">
    <source>
        <dbReference type="ARBA" id="ARBA00022692"/>
    </source>
</evidence>
<gene>
    <name evidence="7" type="ORF">HKD39_02060</name>
</gene>
<name>A0A849ACB8_9ACTN</name>
<keyword evidence="3 6" id="KW-1133">Transmembrane helix</keyword>
<keyword evidence="8" id="KW-1185">Reference proteome</keyword>
<dbReference type="RefSeq" id="WP_171198143.1">
    <property type="nucleotide sequence ID" value="NZ_JABEND010000001.1"/>
</dbReference>
<dbReference type="Pfam" id="PF09685">
    <property type="entry name" value="MamF_MmsF"/>
    <property type="match status" value="1"/>
</dbReference>
<evidence type="ECO:0000256" key="3">
    <source>
        <dbReference type="ARBA" id="ARBA00022989"/>
    </source>
</evidence>
<reference evidence="7 8" key="1">
    <citation type="submission" date="2020-05" db="EMBL/GenBank/DDBJ databases">
        <title>Nakamurella sp. DB0629 isolated from air conditioner.</title>
        <authorList>
            <person name="Kim D.H."/>
            <person name="Kim D.-U."/>
        </authorList>
    </citation>
    <scope>NUCLEOTIDE SEQUENCE [LARGE SCALE GENOMIC DNA]</scope>
    <source>
        <strain evidence="7 8">DB0629</strain>
    </source>
</reference>
<evidence type="ECO:0000256" key="5">
    <source>
        <dbReference type="SAM" id="MobiDB-lite"/>
    </source>
</evidence>
<comment type="subcellular location">
    <subcellularLocation>
        <location evidence="1">Membrane</location>
        <topology evidence="1">Multi-pass membrane protein</topology>
    </subcellularLocation>
</comment>
<feature type="transmembrane region" description="Helical" evidence="6">
    <location>
        <begin position="111"/>
        <end position="133"/>
    </location>
</feature>
<comment type="caution">
    <text evidence="7">The sequence shown here is derived from an EMBL/GenBank/DDBJ whole genome shotgun (WGS) entry which is preliminary data.</text>
</comment>
<accession>A0A849ACB8</accession>
<sequence>MTSDPTRGHPGTAKPFDANTSGQRATGNQLSPAEERTWMVLAHLSAPIAAILTAGWLSLLGPLIVWALFKNRSAKVRQAAASAFNFNLAFWMLYLVGWILVFTVIGIPVALLIWAVIFVVSLVCHLIGVVRALNGEVYRYPFGIPILR</sequence>
<dbReference type="Proteomes" id="UP000562984">
    <property type="component" value="Unassembled WGS sequence"/>
</dbReference>
<evidence type="ECO:0000313" key="7">
    <source>
        <dbReference type="EMBL" id="NNG34522.1"/>
    </source>
</evidence>
<feature type="transmembrane region" description="Helical" evidence="6">
    <location>
        <begin position="48"/>
        <end position="69"/>
    </location>
</feature>
<protein>
    <submittedName>
        <fullName evidence="7">DUF4870 domain-containing protein</fullName>
    </submittedName>
</protein>
<keyword evidence="4 6" id="KW-0472">Membrane</keyword>
<organism evidence="7 8">
    <name type="scientific">Nakamurella aerolata</name>
    <dbReference type="NCBI Taxonomy" id="1656892"/>
    <lineage>
        <taxon>Bacteria</taxon>
        <taxon>Bacillati</taxon>
        <taxon>Actinomycetota</taxon>
        <taxon>Actinomycetes</taxon>
        <taxon>Nakamurellales</taxon>
        <taxon>Nakamurellaceae</taxon>
        <taxon>Nakamurella</taxon>
    </lineage>
</organism>
<feature type="transmembrane region" description="Helical" evidence="6">
    <location>
        <begin position="81"/>
        <end position="105"/>
    </location>
</feature>